<keyword evidence="1" id="KW-0732">Signal</keyword>
<dbReference type="Proteomes" id="UP000008783">
    <property type="component" value="Unassembled WGS sequence"/>
</dbReference>
<dbReference type="InParanoid" id="E3JQ42"/>
<evidence type="ECO:0000313" key="3">
    <source>
        <dbReference type="Proteomes" id="UP000008783"/>
    </source>
</evidence>
<reference evidence="3" key="2">
    <citation type="journal article" date="2011" name="Proc. Natl. Acad. Sci. U.S.A.">
        <title>Obligate biotrophy features unraveled by the genomic analysis of rust fungi.</title>
        <authorList>
            <person name="Duplessis S."/>
            <person name="Cuomo C.A."/>
            <person name="Lin Y.-C."/>
            <person name="Aerts A."/>
            <person name="Tisserant E."/>
            <person name="Veneault-Fourrey C."/>
            <person name="Joly D.L."/>
            <person name="Hacquard S."/>
            <person name="Amselem J."/>
            <person name="Cantarel B.L."/>
            <person name="Chiu R."/>
            <person name="Coutinho P.M."/>
            <person name="Feau N."/>
            <person name="Field M."/>
            <person name="Frey P."/>
            <person name="Gelhaye E."/>
            <person name="Goldberg J."/>
            <person name="Grabherr M.G."/>
            <person name="Kodira C.D."/>
            <person name="Kohler A."/>
            <person name="Kuees U."/>
            <person name="Lindquist E.A."/>
            <person name="Lucas S.M."/>
            <person name="Mago R."/>
            <person name="Mauceli E."/>
            <person name="Morin E."/>
            <person name="Murat C."/>
            <person name="Pangilinan J.L."/>
            <person name="Park R."/>
            <person name="Pearson M."/>
            <person name="Quesneville H."/>
            <person name="Rouhier N."/>
            <person name="Sakthikumar S."/>
            <person name="Salamov A.A."/>
            <person name="Schmutz J."/>
            <person name="Selles B."/>
            <person name="Shapiro H."/>
            <person name="Tanguay P."/>
            <person name="Tuskan G.A."/>
            <person name="Henrissat B."/>
            <person name="Van de Peer Y."/>
            <person name="Rouze P."/>
            <person name="Ellis J.G."/>
            <person name="Dodds P.N."/>
            <person name="Schein J.E."/>
            <person name="Zhong S."/>
            <person name="Hamelin R.C."/>
            <person name="Grigoriev I.V."/>
            <person name="Szabo L.J."/>
            <person name="Martin F."/>
        </authorList>
    </citation>
    <scope>NUCLEOTIDE SEQUENCE [LARGE SCALE GENOMIC DNA]</scope>
    <source>
        <strain evidence="3">CRL 75-36-700-3 / race SCCL</strain>
    </source>
</reference>
<dbReference type="KEGG" id="pgr:PGTG_00081"/>
<proteinExistence type="predicted"/>
<sequence>MAWRCLKLWISWRWKVGTAQSAQKMNLPTITKSFLSLCEQQSEAPRKIPVEYRLEVVLKGEQDCVTQWVNSRKVTASFGINIGNNKQMSNIQLTFQSGLPSFPPGMCLFAGA</sequence>
<dbReference type="VEuPathDB" id="FungiDB:PGTG_00081"/>
<organism evidence="2 3">
    <name type="scientific">Puccinia graminis f. sp. tritici (strain CRL 75-36-700-3 / race SCCL)</name>
    <name type="common">Black stem rust fungus</name>
    <dbReference type="NCBI Taxonomy" id="418459"/>
    <lineage>
        <taxon>Eukaryota</taxon>
        <taxon>Fungi</taxon>
        <taxon>Dikarya</taxon>
        <taxon>Basidiomycota</taxon>
        <taxon>Pucciniomycotina</taxon>
        <taxon>Pucciniomycetes</taxon>
        <taxon>Pucciniales</taxon>
        <taxon>Pucciniaceae</taxon>
        <taxon>Puccinia</taxon>
    </lineage>
</organism>
<dbReference type="RefSeq" id="XP_003307131.1">
    <property type="nucleotide sequence ID" value="XM_003307083.1"/>
</dbReference>
<keyword evidence="3" id="KW-1185">Reference proteome</keyword>
<evidence type="ECO:0000313" key="2">
    <source>
        <dbReference type="EMBL" id="EFP74125.1"/>
    </source>
</evidence>
<protein>
    <submittedName>
        <fullName evidence="2">Uncharacterized protein</fullName>
    </submittedName>
</protein>
<name>E3JQ42_PUCGT</name>
<feature type="signal peptide" evidence="1">
    <location>
        <begin position="1"/>
        <end position="19"/>
    </location>
</feature>
<dbReference type="HOGENOM" id="CLU_2147080_0_0_1"/>
<evidence type="ECO:0000256" key="1">
    <source>
        <dbReference type="SAM" id="SignalP"/>
    </source>
</evidence>
<dbReference type="GeneID" id="10527373"/>
<accession>E3JQ42</accession>
<dbReference type="AlphaFoldDB" id="E3JQ42"/>
<dbReference type="EMBL" id="DS178262">
    <property type="protein sequence ID" value="EFP74125.1"/>
    <property type="molecule type" value="Genomic_DNA"/>
</dbReference>
<feature type="chain" id="PRO_5003172671" evidence="1">
    <location>
        <begin position="20"/>
        <end position="112"/>
    </location>
</feature>
<reference key="1">
    <citation type="submission" date="2007-01" db="EMBL/GenBank/DDBJ databases">
        <title>The Genome Sequence of Puccinia graminis f. sp. tritici Strain CRL 75-36-700-3.</title>
        <authorList>
            <consortium name="The Broad Institute Genome Sequencing Platform"/>
            <person name="Birren B."/>
            <person name="Lander E."/>
            <person name="Galagan J."/>
            <person name="Nusbaum C."/>
            <person name="Devon K."/>
            <person name="Cuomo C."/>
            <person name="Jaffe D."/>
            <person name="Butler J."/>
            <person name="Alvarez P."/>
            <person name="Gnerre S."/>
            <person name="Grabherr M."/>
            <person name="Mauceli E."/>
            <person name="Brockman W."/>
            <person name="Young S."/>
            <person name="LaButti K."/>
            <person name="Sykes S."/>
            <person name="DeCaprio D."/>
            <person name="Crawford M."/>
            <person name="Koehrsen M."/>
            <person name="Engels R."/>
            <person name="Montgomery P."/>
            <person name="Pearson M."/>
            <person name="Howarth C."/>
            <person name="Larson L."/>
            <person name="White J."/>
            <person name="Zeng Q."/>
            <person name="Kodira C."/>
            <person name="Yandava C."/>
            <person name="Alvarado L."/>
            <person name="O'Leary S."/>
            <person name="Szabo L."/>
            <person name="Dean R."/>
            <person name="Schein J."/>
        </authorList>
    </citation>
    <scope>NUCLEOTIDE SEQUENCE</scope>
    <source>
        <strain>CRL 75-36-700-3</strain>
    </source>
</reference>
<gene>
    <name evidence="2" type="ORF">PGTG_00081</name>
</gene>